<comment type="caution">
    <text evidence="2">The sequence shown here is derived from an EMBL/GenBank/DDBJ whole genome shotgun (WGS) entry which is preliminary data.</text>
</comment>
<organism evidence="2 3">
    <name type="scientific">Miscanthus lutarioriparius</name>
    <dbReference type="NCBI Taxonomy" id="422564"/>
    <lineage>
        <taxon>Eukaryota</taxon>
        <taxon>Viridiplantae</taxon>
        <taxon>Streptophyta</taxon>
        <taxon>Embryophyta</taxon>
        <taxon>Tracheophyta</taxon>
        <taxon>Spermatophyta</taxon>
        <taxon>Magnoliopsida</taxon>
        <taxon>Liliopsida</taxon>
        <taxon>Poales</taxon>
        <taxon>Poaceae</taxon>
        <taxon>PACMAD clade</taxon>
        <taxon>Panicoideae</taxon>
        <taxon>Andropogonodae</taxon>
        <taxon>Andropogoneae</taxon>
        <taxon>Saccharinae</taxon>
        <taxon>Miscanthus</taxon>
    </lineage>
</organism>
<feature type="compositionally biased region" description="Basic and acidic residues" evidence="1">
    <location>
        <begin position="38"/>
        <end position="49"/>
    </location>
</feature>
<dbReference type="EMBL" id="CAJGYO010000014">
    <property type="protein sequence ID" value="CAD6267425.1"/>
    <property type="molecule type" value="Genomic_DNA"/>
</dbReference>
<protein>
    <submittedName>
        <fullName evidence="2">Uncharacterized protein</fullName>
    </submittedName>
</protein>
<keyword evidence="3" id="KW-1185">Reference proteome</keyword>
<evidence type="ECO:0000313" key="3">
    <source>
        <dbReference type="Proteomes" id="UP000604825"/>
    </source>
</evidence>
<sequence>MPACRAVSPGRHSASAAAARQRRAPSSRRAALPGHAARLRETGADREPDAVPPGRPGCGTATNALRRTATFEGPQPARPHPPPQAFHDDHRFAEEEGKQVAPCASSPGGAPHRPCRIPALRRLCRGLALPSGGRRGLDGSAGLAPPATGNCSSNAM</sequence>
<feature type="region of interest" description="Disordered" evidence="1">
    <location>
        <begin position="1"/>
        <end position="114"/>
    </location>
</feature>
<name>A0A811RBV2_9POAL</name>
<reference evidence="2" key="1">
    <citation type="submission" date="2020-10" db="EMBL/GenBank/DDBJ databases">
        <authorList>
            <person name="Han B."/>
            <person name="Lu T."/>
            <person name="Zhao Q."/>
            <person name="Huang X."/>
            <person name="Zhao Y."/>
        </authorList>
    </citation>
    <scope>NUCLEOTIDE SEQUENCE</scope>
</reference>
<gene>
    <name evidence="2" type="ORF">NCGR_LOCUS50730</name>
</gene>
<accession>A0A811RBV2</accession>
<dbReference type="AlphaFoldDB" id="A0A811RBV2"/>
<feature type="compositionally biased region" description="Basic and acidic residues" evidence="1">
    <location>
        <begin position="86"/>
        <end position="98"/>
    </location>
</feature>
<dbReference type="Proteomes" id="UP000604825">
    <property type="component" value="Unassembled WGS sequence"/>
</dbReference>
<proteinExistence type="predicted"/>
<evidence type="ECO:0000256" key="1">
    <source>
        <dbReference type="SAM" id="MobiDB-lite"/>
    </source>
</evidence>
<evidence type="ECO:0000313" key="2">
    <source>
        <dbReference type="EMBL" id="CAD6267425.1"/>
    </source>
</evidence>
<feature type="region of interest" description="Disordered" evidence="1">
    <location>
        <begin position="133"/>
        <end position="156"/>
    </location>
</feature>